<comment type="subcellular location">
    <subcellularLocation>
        <location evidence="1">Cell membrane</location>
        <topology evidence="1">Multi-pass membrane protein</topology>
    </subcellularLocation>
</comment>
<comment type="caution">
    <text evidence="8">The sequence shown here is derived from an EMBL/GenBank/DDBJ whole genome shotgun (WGS) entry which is preliminary data.</text>
</comment>
<feature type="transmembrane region" description="Helical" evidence="6">
    <location>
        <begin position="171"/>
        <end position="192"/>
    </location>
</feature>
<evidence type="ECO:0000313" key="8">
    <source>
        <dbReference type="EMBL" id="PSJ41593.1"/>
    </source>
</evidence>
<dbReference type="PANTHER" id="PTHR47755:SF1">
    <property type="entry name" value="CELL DIVISION PROTEIN FTSX"/>
    <property type="match status" value="1"/>
</dbReference>
<keyword evidence="8" id="KW-0132">Cell division</keyword>
<dbReference type="GO" id="GO:0032153">
    <property type="term" value="C:cell division site"/>
    <property type="evidence" value="ECO:0007669"/>
    <property type="project" value="TreeGrafter"/>
</dbReference>
<feature type="transmembrane region" description="Helical" evidence="6">
    <location>
        <begin position="224"/>
        <end position="246"/>
    </location>
</feature>
<reference evidence="8 9" key="1">
    <citation type="submission" date="2018-03" db="EMBL/GenBank/DDBJ databases">
        <title>The draft genome of Sphingosinicella sp. GL-C-18.</title>
        <authorList>
            <person name="Liu L."/>
            <person name="Li L."/>
            <person name="Liang L."/>
            <person name="Zhang X."/>
            <person name="Wang T."/>
        </authorList>
    </citation>
    <scope>NUCLEOTIDE SEQUENCE [LARGE SCALE GENOMIC DNA]</scope>
    <source>
        <strain evidence="8 9">GL-C-18</strain>
    </source>
</reference>
<gene>
    <name evidence="8" type="ORF">C7I55_04625</name>
</gene>
<evidence type="ECO:0000313" key="9">
    <source>
        <dbReference type="Proteomes" id="UP000241167"/>
    </source>
</evidence>
<evidence type="ECO:0000256" key="5">
    <source>
        <dbReference type="ARBA" id="ARBA00023136"/>
    </source>
</evidence>
<evidence type="ECO:0000256" key="3">
    <source>
        <dbReference type="ARBA" id="ARBA00022692"/>
    </source>
</evidence>
<dbReference type="InterPro" id="IPR003838">
    <property type="entry name" value="ABC3_permease_C"/>
</dbReference>
<dbReference type="GO" id="GO:0005886">
    <property type="term" value="C:plasma membrane"/>
    <property type="evidence" value="ECO:0007669"/>
    <property type="project" value="UniProtKB-SubCell"/>
</dbReference>
<protein>
    <submittedName>
        <fullName evidence="8">Cell division protein</fullName>
    </submittedName>
</protein>
<name>A0A2P7QUF4_9SPHN</name>
<dbReference type="OrthoDB" id="8478373at2"/>
<feature type="transmembrane region" description="Helical" evidence="6">
    <location>
        <begin position="21"/>
        <end position="46"/>
    </location>
</feature>
<proteinExistence type="predicted"/>
<evidence type="ECO:0000256" key="1">
    <source>
        <dbReference type="ARBA" id="ARBA00004651"/>
    </source>
</evidence>
<keyword evidence="8" id="KW-0131">Cell cycle</keyword>
<keyword evidence="5 6" id="KW-0472">Membrane</keyword>
<dbReference type="GO" id="GO:0051301">
    <property type="term" value="P:cell division"/>
    <property type="evidence" value="ECO:0007669"/>
    <property type="project" value="UniProtKB-KW"/>
</dbReference>
<keyword evidence="9" id="KW-1185">Reference proteome</keyword>
<keyword evidence="2" id="KW-1003">Cell membrane</keyword>
<accession>A0A2P7QUF4</accession>
<dbReference type="AlphaFoldDB" id="A0A2P7QUF4"/>
<keyword evidence="4 6" id="KW-1133">Transmembrane helix</keyword>
<dbReference type="PANTHER" id="PTHR47755">
    <property type="entry name" value="CELL DIVISION PROTEIN FTSX"/>
    <property type="match status" value="1"/>
</dbReference>
<dbReference type="Pfam" id="PF02687">
    <property type="entry name" value="FtsX"/>
    <property type="match status" value="1"/>
</dbReference>
<dbReference type="InterPro" id="IPR004513">
    <property type="entry name" value="FtsX"/>
</dbReference>
<organism evidence="8 9">
    <name type="scientific">Allosphingosinicella deserti</name>
    <dbReference type="NCBI Taxonomy" id="2116704"/>
    <lineage>
        <taxon>Bacteria</taxon>
        <taxon>Pseudomonadati</taxon>
        <taxon>Pseudomonadota</taxon>
        <taxon>Alphaproteobacteria</taxon>
        <taxon>Sphingomonadales</taxon>
        <taxon>Sphingomonadaceae</taxon>
        <taxon>Allosphingosinicella</taxon>
    </lineage>
</organism>
<evidence type="ECO:0000256" key="2">
    <source>
        <dbReference type="ARBA" id="ARBA00022475"/>
    </source>
</evidence>
<evidence type="ECO:0000259" key="7">
    <source>
        <dbReference type="Pfam" id="PF02687"/>
    </source>
</evidence>
<evidence type="ECO:0000256" key="4">
    <source>
        <dbReference type="ARBA" id="ARBA00022989"/>
    </source>
</evidence>
<sequence length="298" mass="31110">MKGGVRKFGAADRRLLPEGRLSGPMPWVIAIMMFLTVLAAAAGLGLGTAASSLDEDTGTRATVQIVEPNPDRRESQAQAALAALEKQTGVESVRRLPESEMEDLLEPWLGPGGLEGDLPIPVMIEIDLSPEAYARLDSLRAAITEAAPSARVDDNAQWLAPLAALIGSLRLLAAGLVLLMIGATAATVVLAARASLDTHRGTIEVLHLMGATDVQVARLFQRRIALDALFGGIVGLVAAAAILLLIGNRVGALGSDLLGSAHLPILSWAVLVALPIFGVLLAMVVARATILRALGRML</sequence>
<dbReference type="RefSeq" id="WP_106511755.1">
    <property type="nucleotide sequence ID" value="NZ_PXYI01000002.1"/>
</dbReference>
<dbReference type="EMBL" id="PXYI01000002">
    <property type="protein sequence ID" value="PSJ41593.1"/>
    <property type="molecule type" value="Genomic_DNA"/>
</dbReference>
<evidence type="ECO:0000256" key="6">
    <source>
        <dbReference type="SAM" id="Phobius"/>
    </source>
</evidence>
<feature type="domain" description="ABC3 transporter permease C-terminal" evidence="7">
    <location>
        <begin position="176"/>
        <end position="294"/>
    </location>
</feature>
<dbReference type="Proteomes" id="UP000241167">
    <property type="component" value="Unassembled WGS sequence"/>
</dbReference>
<feature type="transmembrane region" description="Helical" evidence="6">
    <location>
        <begin position="266"/>
        <end position="290"/>
    </location>
</feature>
<keyword evidence="3 6" id="KW-0812">Transmembrane</keyword>